<dbReference type="RefSeq" id="WP_202996907.1">
    <property type="nucleotide sequence ID" value="NZ_JAENHO010000013.1"/>
</dbReference>
<evidence type="ECO:0000313" key="2">
    <source>
        <dbReference type="EMBL" id="MBL7260206.1"/>
    </source>
</evidence>
<gene>
    <name evidence="2" type="ORF">JKJ07_38495</name>
</gene>
<dbReference type="EMBL" id="JAENHO010000013">
    <property type="protein sequence ID" value="MBL7260206.1"/>
    <property type="molecule type" value="Genomic_DNA"/>
</dbReference>
<feature type="chain" id="PRO_5045676993" description="Lipoprotein" evidence="1">
    <location>
        <begin position="19"/>
        <end position="199"/>
    </location>
</feature>
<sequence>MRRISLLAAVVLVAGCGANPPAPMPVPSATSSTFAQQKAVPAESNPPGDIPDNIAFVAYTSTAGRYRFTHPEGWAERSQASTVTFTDKLNGVQASTGPATTAKTADYAEKHDVPDLQHTQAAFELSSVLAVTVPAGDGVKIVYRRNSAPDPVTGKQYRDEVVRYDVVARGREVIMELFGPVGADNVDAYKTMIDSLKLL</sequence>
<keyword evidence="3" id="KW-1185">Reference proteome</keyword>
<proteinExistence type="predicted"/>
<keyword evidence="1" id="KW-0732">Signal</keyword>
<protein>
    <recommendedName>
        <fullName evidence="4">Lipoprotein</fullName>
    </recommendedName>
</protein>
<evidence type="ECO:0008006" key="4">
    <source>
        <dbReference type="Google" id="ProtNLM"/>
    </source>
</evidence>
<dbReference type="Proteomes" id="UP000598996">
    <property type="component" value="Unassembled WGS sequence"/>
</dbReference>
<evidence type="ECO:0000313" key="3">
    <source>
        <dbReference type="Proteomes" id="UP000598996"/>
    </source>
</evidence>
<comment type="caution">
    <text evidence="2">The sequence shown here is derived from an EMBL/GenBank/DDBJ whole genome shotgun (WGS) entry which is preliminary data.</text>
</comment>
<name>A0ABS1W0E0_9ACTN</name>
<dbReference type="PROSITE" id="PS51257">
    <property type="entry name" value="PROKAR_LIPOPROTEIN"/>
    <property type="match status" value="1"/>
</dbReference>
<feature type="signal peptide" evidence="1">
    <location>
        <begin position="1"/>
        <end position="18"/>
    </location>
</feature>
<reference evidence="2 3" key="1">
    <citation type="submission" date="2021-01" db="EMBL/GenBank/DDBJ databases">
        <title>Actinoplanes sp. nov. LDG1-01 isolated from lichen.</title>
        <authorList>
            <person name="Saeng-In P."/>
            <person name="Phongsopitanun W."/>
            <person name="Kanchanasin P."/>
            <person name="Yuki M."/>
            <person name="Kudo T."/>
            <person name="Ohkuma M."/>
            <person name="Tanasupawat S."/>
        </authorList>
    </citation>
    <scope>NUCLEOTIDE SEQUENCE [LARGE SCALE GENOMIC DNA]</scope>
    <source>
        <strain evidence="2 3">LDG1-01</strain>
    </source>
</reference>
<organism evidence="2 3">
    <name type="scientific">Paractinoplanes lichenicola</name>
    <dbReference type="NCBI Taxonomy" id="2802976"/>
    <lineage>
        <taxon>Bacteria</taxon>
        <taxon>Bacillati</taxon>
        <taxon>Actinomycetota</taxon>
        <taxon>Actinomycetes</taxon>
        <taxon>Micromonosporales</taxon>
        <taxon>Micromonosporaceae</taxon>
        <taxon>Paractinoplanes</taxon>
    </lineage>
</organism>
<evidence type="ECO:0000256" key="1">
    <source>
        <dbReference type="SAM" id="SignalP"/>
    </source>
</evidence>
<accession>A0ABS1W0E0</accession>